<gene>
    <name evidence="1" type="ORF">GCM10007384_34340</name>
</gene>
<comment type="caution">
    <text evidence="1">The sequence shown here is derived from an EMBL/GenBank/DDBJ whole genome shotgun (WGS) entry which is preliminary data.</text>
</comment>
<keyword evidence="2" id="KW-1185">Reference proteome</keyword>
<organism evidence="1 2">
    <name type="scientific">Aquimarina muelleri</name>
    <dbReference type="NCBI Taxonomy" id="279356"/>
    <lineage>
        <taxon>Bacteria</taxon>
        <taxon>Pseudomonadati</taxon>
        <taxon>Bacteroidota</taxon>
        <taxon>Flavobacteriia</taxon>
        <taxon>Flavobacteriales</taxon>
        <taxon>Flavobacteriaceae</taxon>
        <taxon>Aquimarina</taxon>
    </lineage>
</organism>
<reference evidence="1 2" key="1">
    <citation type="journal article" date="2014" name="Int. J. Syst. Evol. Microbiol.">
        <title>Complete genome sequence of Corynebacterium casei LMG S-19264T (=DSM 44701T), isolated from a smear-ripened cheese.</title>
        <authorList>
            <consortium name="US DOE Joint Genome Institute (JGI-PGF)"/>
            <person name="Walter F."/>
            <person name="Albersmeier A."/>
            <person name="Kalinowski J."/>
            <person name="Ruckert C."/>
        </authorList>
    </citation>
    <scope>NUCLEOTIDE SEQUENCE [LARGE SCALE GENOMIC DNA]</scope>
    <source>
        <strain evidence="1 2">KCTC 12285</strain>
    </source>
</reference>
<dbReference type="AlphaFoldDB" id="A0A918N5H6"/>
<dbReference type="Proteomes" id="UP000601108">
    <property type="component" value="Unassembled WGS sequence"/>
</dbReference>
<name>A0A918N5H6_9FLAO</name>
<sequence length="958" mass="109951">MEVKRHIWEDRIFPDFDDNLVMHFEIPIWNDELEYKVSTKVFWNKNKDDNYIPKEIFTNTPCAIECTFKNGIIIRGTLEIKKFSSFHSKDSLGIFADFYYYNEESTNYIWHTEGFLVSFDPKIPIPPNIEEIDIGNTVSVSVNSFNDLFPYIYLSGWPKITASERLFNFFYYKPFTLSPPIFTFSNTLISLKSLSDRQGMQTESISFIEGTPPYQFQYVNNVNILKGYIGNFKPFYDYLAKEKNLTLVVAQTCTFFSVEVVDFQKYLNSKTYLENKERLWESYFALIIEMGYENENLISIIEVLTLCNFLEIVFDNVDDHQLVTILESAMLLSLFKATIVLDKDIFPLPPYQSSPPVSTPNIILPYAIGDLQLVKYKLLRYETGELASVTSIMPGEKRKLVNRKLDRVIDKEVSKTTSITESFTAINENNNDFNEELWNTIAETTETTNYPDPGLISTYGPPTNITIKGTYTKTHTTQTPNKKQLSSFAKKVLNKTTQRLSEKVNKVRAHTELKELENTSVSLVNNSNNKEPVYGMYCWLNKIYQTEVVNYGNRMLFSFIIPNPAAAYIEQTEILNGTNFQEPKSLKDFKIETYQDVTKDNYLLVSQYYQLKKFPLYPQENIVVSDVVTLSQSKLITLPDLYFADRATIEYAFGSGTTNTTVSGFLGENTFTFSQATSVTGTKEFKSLNKEQGKIAVSTVYSTSIQVSPPSPEADFQMGVNISCTPLPQTILAWQIEMYQLLYEAYTKEIAVYNLKIGTSNTKKETVNPLSERLTVKLELEKGIRKQLIQNALQTKGLSINKINAGVNDNVQYNQSEIIQYLNTALEWNEMSYTFFDEYDNQNGLFSVSSLSPDFFSAFLKAGYARVIIPVSPEFNYGFLYFLNTGVIWDSKDDLAPCFDAINDNGTINPDQLSIVYELKKTFHKPKCFPEIIDSWEVQVPTSMQILQNKKHLKIKEL</sequence>
<evidence type="ECO:0000313" key="1">
    <source>
        <dbReference type="EMBL" id="GGX30352.1"/>
    </source>
</evidence>
<dbReference type="EMBL" id="BMWS01000029">
    <property type="protein sequence ID" value="GGX30352.1"/>
    <property type="molecule type" value="Genomic_DNA"/>
</dbReference>
<dbReference type="RefSeq" id="WP_027413248.1">
    <property type="nucleotide sequence ID" value="NZ_BMWS01000029.1"/>
</dbReference>
<proteinExistence type="predicted"/>
<protein>
    <submittedName>
        <fullName evidence="1">Uncharacterized protein</fullName>
    </submittedName>
</protein>
<evidence type="ECO:0000313" key="2">
    <source>
        <dbReference type="Proteomes" id="UP000601108"/>
    </source>
</evidence>
<accession>A0A918N5H6</accession>